<dbReference type="GO" id="GO:0016042">
    <property type="term" value="P:lipid catabolic process"/>
    <property type="evidence" value="ECO:0007669"/>
    <property type="project" value="UniProtKB-UniRule"/>
</dbReference>
<dbReference type="RefSeq" id="WP_072968873.1">
    <property type="nucleotide sequence ID" value="NZ_FRAJ01000038.1"/>
</dbReference>
<feature type="domain" description="PNPLA" evidence="3">
    <location>
        <begin position="12"/>
        <end position="207"/>
    </location>
</feature>
<sequence>MTETKNVKRFDAVFEGGGVKGVAFVGAICKLEEEGYKLERCAGTSAGAIISALLAVGYTGREIKEIMLNTDYTNFLDKNISIFSSNNIFEKASHAYNLFVDKGFYSGDYFENWMFNLLKAKNKTKFKDVYMDGKSRLKIIAADVTKSTMLILPDDLEKYGINPMEFDISKAVRMSMSIPIFFKPVQLGNSFIVDGGIISNYPIWIFDVEGKPDYPTFGFNLDEKELSYTAQGKTDFLHYSLDVLNTCIFSSKNEDVYIRDKDLARTINIPTLGVGTTEFDLSKEKSLALYQSGYESAEKFLKEWDFDKYVKEYRTEKKVIA</sequence>
<organism evidence="4 5">
    <name type="scientific">Caminicella sporogenes DSM 14501</name>
    <dbReference type="NCBI Taxonomy" id="1121266"/>
    <lineage>
        <taxon>Bacteria</taxon>
        <taxon>Bacillati</taxon>
        <taxon>Bacillota</taxon>
        <taxon>Clostridia</taxon>
        <taxon>Peptostreptococcales</taxon>
        <taxon>Caminicellaceae</taxon>
        <taxon>Caminicella</taxon>
    </lineage>
</organism>
<dbReference type="InterPro" id="IPR052580">
    <property type="entry name" value="Lipid_Hydrolase"/>
</dbReference>
<evidence type="ECO:0000256" key="2">
    <source>
        <dbReference type="PROSITE-ProRule" id="PRU01161"/>
    </source>
</evidence>
<feature type="short sequence motif" description="GXSXG" evidence="2">
    <location>
        <begin position="43"/>
        <end position="47"/>
    </location>
</feature>
<keyword evidence="2" id="KW-0378">Hydrolase</keyword>
<evidence type="ECO:0000256" key="1">
    <source>
        <dbReference type="ARBA" id="ARBA00023098"/>
    </source>
</evidence>
<dbReference type="STRING" id="1121266.SAMN02745883_02455"/>
<name>A0A1M6TWS7_9FIRM</name>
<feature type="active site" description="Proton acceptor" evidence="2">
    <location>
        <position position="194"/>
    </location>
</feature>
<dbReference type="CDD" id="cd07207">
    <property type="entry name" value="Pat_ExoU_VipD_like"/>
    <property type="match status" value="1"/>
</dbReference>
<gene>
    <name evidence="4" type="ORF">SAMN02745883_02455</name>
</gene>
<dbReference type="PANTHER" id="PTHR46394:SF1">
    <property type="entry name" value="PNPLA DOMAIN-CONTAINING PROTEIN"/>
    <property type="match status" value="1"/>
</dbReference>
<dbReference type="Pfam" id="PF01734">
    <property type="entry name" value="Patatin"/>
    <property type="match status" value="1"/>
</dbReference>
<keyword evidence="5" id="KW-1185">Reference proteome</keyword>
<proteinExistence type="predicted"/>
<evidence type="ECO:0000313" key="4">
    <source>
        <dbReference type="EMBL" id="SHK61344.1"/>
    </source>
</evidence>
<dbReference type="InterPro" id="IPR002641">
    <property type="entry name" value="PNPLA_dom"/>
</dbReference>
<accession>A0A1M6TWS7</accession>
<protein>
    <submittedName>
        <fullName evidence="4">NTE family protein</fullName>
    </submittedName>
</protein>
<dbReference type="PANTHER" id="PTHR46394">
    <property type="entry name" value="ANNEXIN"/>
    <property type="match status" value="1"/>
</dbReference>
<dbReference type="PROSITE" id="PS51635">
    <property type="entry name" value="PNPLA"/>
    <property type="match status" value="1"/>
</dbReference>
<evidence type="ECO:0000259" key="3">
    <source>
        <dbReference type="PROSITE" id="PS51635"/>
    </source>
</evidence>
<reference evidence="4 5" key="1">
    <citation type="submission" date="2016-11" db="EMBL/GenBank/DDBJ databases">
        <authorList>
            <person name="Jaros S."/>
            <person name="Januszkiewicz K."/>
            <person name="Wedrychowicz H."/>
        </authorList>
    </citation>
    <scope>NUCLEOTIDE SEQUENCE [LARGE SCALE GENOMIC DNA]</scope>
    <source>
        <strain evidence="4 5">DSM 14501</strain>
    </source>
</reference>
<keyword evidence="1 2" id="KW-0443">Lipid metabolism</keyword>
<dbReference type="GO" id="GO:0016787">
    <property type="term" value="F:hydrolase activity"/>
    <property type="evidence" value="ECO:0007669"/>
    <property type="project" value="UniProtKB-UniRule"/>
</dbReference>
<dbReference type="AlphaFoldDB" id="A0A1M6TWS7"/>
<dbReference type="Proteomes" id="UP000184082">
    <property type="component" value="Unassembled WGS sequence"/>
</dbReference>
<dbReference type="Gene3D" id="3.40.1090.10">
    <property type="entry name" value="Cytosolic phospholipase A2 catalytic domain"/>
    <property type="match status" value="1"/>
</dbReference>
<dbReference type="EMBL" id="FRAJ01000038">
    <property type="protein sequence ID" value="SHK61344.1"/>
    <property type="molecule type" value="Genomic_DNA"/>
</dbReference>
<feature type="short sequence motif" description="DGA/G" evidence="2">
    <location>
        <begin position="194"/>
        <end position="196"/>
    </location>
</feature>
<evidence type="ECO:0000313" key="5">
    <source>
        <dbReference type="Proteomes" id="UP000184082"/>
    </source>
</evidence>
<dbReference type="SUPFAM" id="SSF52151">
    <property type="entry name" value="FabD/lysophospholipase-like"/>
    <property type="match status" value="1"/>
</dbReference>
<feature type="short sequence motif" description="GXGXXG" evidence="2">
    <location>
        <begin position="16"/>
        <end position="21"/>
    </location>
</feature>
<keyword evidence="2" id="KW-0442">Lipid degradation</keyword>
<dbReference type="InterPro" id="IPR016035">
    <property type="entry name" value="Acyl_Trfase/lysoPLipase"/>
</dbReference>
<feature type="active site" description="Nucleophile" evidence="2">
    <location>
        <position position="45"/>
    </location>
</feature>